<comment type="similarity">
    <text evidence="2 5">Belongs to the cyclophilin-type PPIase family.</text>
</comment>
<organism evidence="7 8">
    <name type="scientific">Ostreococcus tauri</name>
    <name type="common">Marine green alga</name>
    <dbReference type="NCBI Taxonomy" id="70448"/>
    <lineage>
        <taxon>Eukaryota</taxon>
        <taxon>Viridiplantae</taxon>
        <taxon>Chlorophyta</taxon>
        <taxon>Mamiellophyceae</taxon>
        <taxon>Mamiellales</taxon>
        <taxon>Bathycoccaceae</taxon>
        <taxon>Ostreococcus</taxon>
    </lineage>
</organism>
<reference evidence="8" key="1">
    <citation type="journal article" date="2006" name="Proc. Natl. Acad. Sci. U.S.A.">
        <title>Genome analysis of the smallest free-living eukaryote Ostreococcus tauri unveils many unique features.</title>
        <authorList>
            <person name="Derelle E."/>
            <person name="Ferraz C."/>
            <person name="Rombauts S."/>
            <person name="Rouze P."/>
            <person name="Worden A.Z."/>
            <person name="Robbens S."/>
            <person name="Partensky F."/>
            <person name="Degroeve S."/>
            <person name="Echeynie S."/>
            <person name="Cooke R."/>
            <person name="Saeys Y."/>
            <person name="Wuyts J."/>
            <person name="Jabbari K."/>
            <person name="Bowler C."/>
            <person name="Panaud O."/>
            <person name="Piegu B."/>
            <person name="Ball S.G."/>
            <person name="Ral J.-P."/>
            <person name="Bouget F.-Y."/>
            <person name="Piganeau G."/>
            <person name="De Baets B."/>
            <person name="Picard A."/>
            <person name="Delseny M."/>
            <person name="Demaille J."/>
            <person name="Van de Peer Y."/>
            <person name="Moreau H."/>
        </authorList>
    </citation>
    <scope>NUCLEOTIDE SEQUENCE [LARGE SCALE GENOMIC DNA]</scope>
    <source>
        <strain evidence="8">OTTH 0595 / CCAP 157/2 / RCC745</strain>
    </source>
</reference>
<protein>
    <recommendedName>
        <fullName evidence="5">Peptidyl-prolyl cis-trans isomerase</fullName>
        <shortName evidence="5">PPIase</shortName>
        <ecNumber evidence="5">5.2.1.8</ecNumber>
    </recommendedName>
</protein>
<dbReference type="OrthoDB" id="407558at2759"/>
<feature type="domain" description="PPIase cyclophilin-type" evidence="6">
    <location>
        <begin position="90"/>
        <end position="250"/>
    </location>
</feature>
<dbReference type="PROSITE" id="PS50072">
    <property type="entry name" value="CSA_PPIASE_2"/>
    <property type="match status" value="1"/>
</dbReference>
<keyword evidence="4 5" id="KW-0413">Isomerase</keyword>
<evidence type="ECO:0000256" key="1">
    <source>
        <dbReference type="ARBA" id="ARBA00000971"/>
    </source>
</evidence>
<dbReference type="Proteomes" id="UP000009170">
    <property type="component" value="Unassembled WGS sequence"/>
</dbReference>
<dbReference type="GO" id="GO:0003755">
    <property type="term" value="F:peptidyl-prolyl cis-trans isomerase activity"/>
    <property type="evidence" value="ECO:0007669"/>
    <property type="project" value="UniProtKB-UniRule"/>
</dbReference>
<name>Q010G5_OSTTA</name>
<dbReference type="GO" id="GO:0006457">
    <property type="term" value="P:protein folding"/>
    <property type="evidence" value="ECO:0007669"/>
    <property type="project" value="TreeGrafter"/>
</dbReference>
<comment type="caution">
    <text evidence="7">The sequence shown here is derived from an EMBL/GenBank/DDBJ whole genome shotgun (WGS) entry which is preliminary data.</text>
</comment>
<dbReference type="Pfam" id="PF00160">
    <property type="entry name" value="Pro_isomerase"/>
    <property type="match status" value="1"/>
</dbReference>
<evidence type="ECO:0000313" key="7">
    <source>
        <dbReference type="EMBL" id="CAL56067.1"/>
    </source>
</evidence>
<reference evidence="7 8" key="2">
    <citation type="journal article" date="2014" name="BMC Genomics">
        <title>An improved genome of the model marine alga Ostreococcus tauri unfolds by assessing Illumina de novo assemblies.</title>
        <authorList>
            <person name="Blanc-Mathieu R."/>
            <person name="Verhelst B."/>
            <person name="Derelle E."/>
            <person name="Rombauts S."/>
            <person name="Bouget F.Y."/>
            <person name="Carre I."/>
            <person name="Chateau A."/>
            <person name="Eyre-Walker A."/>
            <person name="Grimsley N."/>
            <person name="Moreau H."/>
            <person name="Piegu B."/>
            <person name="Rivals E."/>
            <person name="Schackwitz W."/>
            <person name="Van de Peer Y."/>
            <person name="Piganeau G."/>
        </authorList>
    </citation>
    <scope>NUCLEOTIDE SEQUENCE [LARGE SCALE GENOMIC DNA]</scope>
    <source>
        <strain evidence="8">OTTH 0595 / CCAP 157/2 / RCC745</strain>
    </source>
</reference>
<dbReference type="GeneID" id="9832276"/>
<evidence type="ECO:0000256" key="3">
    <source>
        <dbReference type="ARBA" id="ARBA00023110"/>
    </source>
</evidence>
<dbReference type="SUPFAM" id="SSF50891">
    <property type="entry name" value="Cyclophilin-like"/>
    <property type="match status" value="1"/>
</dbReference>
<dbReference type="PANTHER" id="PTHR11071:SF561">
    <property type="entry name" value="PEPTIDYL-PROLYL CIS-TRANS ISOMERASE D-RELATED"/>
    <property type="match status" value="1"/>
</dbReference>
<gene>
    <name evidence="7" type="ORF">OT_ostta10g01100</name>
</gene>
<dbReference type="AlphaFoldDB" id="Q010G5"/>
<dbReference type="GO" id="GO:0005737">
    <property type="term" value="C:cytoplasm"/>
    <property type="evidence" value="ECO:0007669"/>
    <property type="project" value="TreeGrafter"/>
</dbReference>
<dbReference type="STRING" id="70448.Q010G5"/>
<evidence type="ECO:0000256" key="5">
    <source>
        <dbReference type="RuleBase" id="RU363019"/>
    </source>
</evidence>
<keyword evidence="3 5" id="KW-0697">Rotamase</keyword>
<sequence length="252" mass="27777">MATGWVWNSTHDDARMPSRAFLDVDVDDHRAKHARCRAFVEATDLRYGWSSKDVSALGGSEKSRLNEMYESDHEWSARGAIETEPATKTRMVFELFDERAPLACENFKMLCLGTRGTSKESGARMCYEGVRFHRCVRGFMMQGGDFQHQNGAGGESALGKKTFKDDVGGLKLKHDARGVLSMGNTGKNSNTSQFFITFGPCKQLDGKHVVFGKIIEGMEVLDMIEEECAVAPGGMSEEPTKSVVVAECGVLE</sequence>
<dbReference type="InterPro" id="IPR002130">
    <property type="entry name" value="Cyclophilin-type_PPIase_dom"/>
</dbReference>
<dbReference type="FunFam" id="2.40.100.10:FF:000025">
    <property type="entry name" value="Peptidyl-prolyl cis-trans isomerase CYP19-2"/>
    <property type="match status" value="1"/>
</dbReference>
<evidence type="ECO:0000256" key="4">
    <source>
        <dbReference type="ARBA" id="ARBA00023235"/>
    </source>
</evidence>
<dbReference type="EMBL" id="CAID01000010">
    <property type="protein sequence ID" value="CAL56067.1"/>
    <property type="molecule type" value="Genomic_DNA"/>
</dbReference>
<dbReference type="PANTHER" id="PTHR11071">
    <property type="entry name" value="PEPTIDYL-PROLYL CIS-TRANS ISOMERASE"/>
    <property type="match status" value="1"/>
</dbReference>
<dbReference type="InParanoid" id="Q010G5"/>
<dbReference type="RefSeq" id="XP_003081543.1">
    <property type="nucleotide sequence ID" value="XM_003081495.1"/>
</dbReference>
<dbReference type="KEGG" id="ota:OT_ostta10g01100"/>
<evidence type="ECO:0000313" key="8">
    <source>
        <dbReference type="Proteomes" id="UP000009170"/>
    </source>
</evidence>
<comment type="catalytic activity">
    <reaction evidence="1 5">
        <text>[protein]-peptidylproline (omega=180) = [protein]-peptidylproline (omega=0)</text>
        <dbReference type="Rhea" id="RHEA:16237"/>
        <dbReference type="Rhea" id="RHEA-COMP:10747"/>
        <dbReference type="Rhea" id="RHEA-COMP:10748"/>
        <dbReference type="ChEBI" id="CHEBI:83833"/>
        <dbReference type="ChEBI" id="CHEBI:83834"/>
        <dbReference type="EC" id="5.2.1.8"/>
    </reaction>
</comment>
<dbReference type="InterPro" id="IPR029000">
    <property type="entry name" value="Cyclophilin-like_dom_sf"/>
</dbReference>
<accession>Q010G5</accession>
<keyword evidence="8" id="KW-1185">Reference proteome</keyword>
<dbReference type="Gene3D" id="2.40.100.10">
    <property type="entry name" value="Cyclophilin-like"/>
    <property type="match status" value="1"/>
</dbReference>
<evidence type="ECO:0000256" key="2">
    <source>
        <dbReference type="ARBA" id="ARBA00007365"/>
    </source>
</evidence>
<proteinExistence type="inferred from homology"/>
<dbReference type="EC" id="5.2.1.8" evidence="5"/>
<comment type="function">
    <text evidence="5">PPIases accelerate the folding of proteins. It catalyzes the cis-trans isomerization of proline imidic peptide bonds in oligopeptides.</text>
</comment>
<evidence type="ECO:0000259" key="6">
    <source>
        <dbReference type="PROSITE" id="PS50072"/>
    </source>
</evidence>
<dbReference type="PRINTS" id="PR00153">
    <property type="entry name" value="CSAPPISMRASE"/>
</dbReference>
<dbReference type="GO" id="GO:0016018">
    <property type="term" value="F:cyclosporin A binding"/>
    <property type="evidence" value="ECO:0007669"/>
    <property type="project" value="TreeGrafter"/>
</dbReference>